<dbReference type="Pfam" id="PF00326">
    <property type="entry name" value="Peptidase_S9"/>
    <property type="match status" value="1"/>
</dbReference>
<evidence type="ECO:0000313" key="4">
    <source>
        <dbReference type="Proteomes" id="UP001357452"/>
    </source>
</evidence>
<evidence type="ECO:0000256" key="1">
    <source>
        <dbReference type="ARBA" id="ARBA00022801"/>
    </source>
</evidence>
<dbReference type="RefSeq" id="WP_330974833.1">
    <property type="nucleotide sequence ID" value="NZ_JAZGLY010000004.1"/>
</dbReference>
<reference evidence="3 4" key="1">
    <citation type="submission" date="2024-01" db="EMBL/GenBank/DDBJ databases">
        <title>Niabella digestum sp. nov., isolated from waste digestion system.</title>
        <authorList>
            <person name="Zhang L."/>
        </authorList>
    </citation>
    <scope>NUCLEOTIDE SEQUENCE [LARGE SCALE GENOMIC DNA]</scope>
    <source>
        <strain evidence="3 4">A18</strain>
    </source>
</reference>
<dbReference type="Gene3D" id="2.120.10.30">
    <property type="entry name" value="TolB, C-terminal domain"/>
    <property type="match status" value="1"/>
</dbReference>
<sequence length="757" mass="86402">MYKHTILIMAIAIGLSQELMAQISGTWKGTLEGMGQKIEMTFNVEENKDGTLAASLDIPAQGATGLPLDKVEFKNPEVTLGLSQFGITYKGVLKGEVIEGKFFQSGVEIPLQLKKTKKELPGDPSLPSSEEEIQKLMEMDKGSYKYSVEDYFRKPKSSQFQLSPNGKYLSYMEKDENNKRHVYVKEIATGKVTRAIEEKDELIKGYGWVNDNRLLYVMDKGGDENYHLYAANLDGSQTIDLTPFEGVQANIISASRDYKDFIIVGLNKDNKQIHEPYKINVNTGAIEKLFTNEDPLNPIADYVFNRFGELKAYYKMKDGIKTQLYYRLDGEKDFKLITESNWYEGFSILAFNYASGNKDEAYVLTNLDSDKSRIALYDFKTQKIIKEVFAHPNYDASILSLSRKRNWELDYYGYEGEKVEIIPVSETFKKIHQNLSAQFKNYQFNIAGKTDEEDKYLVIVQSDKLYGRYYIYDTKSGKAELLYDLMPQLNEADMAEMRPITFKSRDGLTIHGYITLPKEALQGKKVPVIVNPHGGPQGIRDSWGFNPEAQLFASRGYATLQVNFRISGGYGKDFLKAGFKQIGRNVMADVEDGVQYIIKQGWADKDRIAIYGGSHGGYATLMGMIRTPELYRCGVDYVGVSNIETFFASFPEYWKPYTEMVKSIWYDLDNPEEAKIAKEVSPVYQIDKIKRPLFVVQGANDPRVKIAESDQIVKALRSKGFNVPYLVKYNEGHGFYKEENQIQFYKAMMGFFYQNLK</sequence>
<proteinExistence type="predicted"/>
<keyword evidence="1 3" id="KW-0378">Hydrolase</keyword>
<evidence type="ECO:0000313" key="3">
    <source>
        <dbReference type="EMBL" id="MEE6187425.1"/>
    </source>
</evidence>
<keyword evidence="4" id="KW-1185">Reference proteome</keyword>
<feature type="domain" description="Peptidase S9 prolyl oligopeptidase catalytic" evidence="2">
    <location>
        <begin position="543"/>
        <end position="757"/>
    </location>
</feature>
<dbReference type="EC" id="3.4.-.-" evidence="3"/>
<organism evidence="3 4">
    <name type="scientific">Niabella digestorum</name>
    <dbReference type="NCBI Taxonomy" id="3117701"/>
    <lineage>
        <taxon>Bacteria</taxon>
        <taxon>Pseudomonadati</taxon>
        <taxon>Bacteroidota</taxon>
        <taxon>Chitinophagia</taxon>
        <taxon>Chitinophagales</taxon>
        <taxon>Chitinophagaceae</taxon>
        <taxon>Niabella</taxon>
    </lineage>
</organism>
<dbReference type="EMBL" id="JAZGLY010000004">
    <property type="protein sequence ID" value="MEE6187425.1"/>
    <property type="molecule type" value="Genomic_DNA"/>
</dbReference>
<dbReference type="PANTHER" id="PTHR42776:SF27">
    <property type="entry name" value="DIPEPTIDYL PEPTIDASE FAMILY MEMBER 6"/>
    <property type="match status" value="1"/>
</dbReference>
<dbReference type="SUPFAM" id="SSF82171">
    <property type="entry name" value="DPP6 N-terminal domain-like"/>
    <property type="match status" value="1"/>
</dbReference>
<dbReference type="InterPro" id="IPR001375">
    <property type="entry name" value="Peptidase_S9_cat"/>
</dbReference>
<dbReference type="PANTHER" id="PTHR42776">
    <property type="entry name" value="SERINE PEPTIDASE S9 FAMILY MEMBER"/>
    <property type="match status" value="1"/>
</dbReference>
<protein>
    <submittedName>
        <fullName evidence="3">S9 family peptidase</fullName>
        <ecNumber evidence="3">3.4.-.-</ecNumber>
    </submittedName>
</protein>
<dbReference type="GO" id="GO:0016787">
    <property type="term" value="F:hydrolase activity"/>
    <property type="evidence" value="ECO:0007669"/>
    <property type="project" value="UniProtKB-KW"/>
</dbReference>
<dbReference type="Proteomes" id="UP001357452">
    <property type="component" value="Unassembled WGS sequence"/>
</dbReference>
<comment type="caution">
    <text evidence="3">The sequence shown here is derived from an EMBL/GenBank/DDBJ whole genome shotgun (WGS) entry which is preliminary data.</text>
</comment>
<dbReference type="SUPFAM" id="SSF53474">
    <property type="entry name" value="alpha/beta-Hydrolases"/>
    <property type="match status" value="1"/>
</dbReference>
<name>A0ABU7RHE8_9BACT</name>
<dbReference type="InterPro" id="IPR011042">
    <property type="entry name" value="6-blade_b-propeller_TolB-like"/>
</dbReference>
<dbReference type="InterPro" id="IPR029058">
    <property type="entry name" value="AB_hydrolase_fold"/>
</dbReference>
<accession>A0ABU7RHE8</accession>
<dbReference type="Gene3D" id="3.40.50.1820">
    <property type="entry name" value="alpha/beta hydrolase"/>
    <property type="match status" value="1"/>
</dbReference>
<evidence type="ECO:0000259" key="2">
    <source>
        <dbReference type="Pfam" id="PF00326"/>
    </source>
</evidence>
<gene>
    <name evidence="3" type="ORF">V2H41_09080</name>
</gene>